<dbReference type="SMART" id="SM00935">
    <property type="entry name" value="OmpH"/>
    <property type="match status" value="1"/>
</dbReference>
<dbReference type="RefSeq" id="WP_169717728.1">
    <property type="nucleotide sequence ID" value="NZ_CP155573.1"/>
</dbReference>
<feature type="signal peptide" evidence="3">
    <location>
        <begin position="1"/>
        <end position="29"/>
    </location>
</feature>
<keyword evidence="5" id="KW-1185">Reference proteome</keyword>
<accession>A0ABZ3ITW8</accession>
<dbReference type="SUPFAM" id="SSF111384">
    <property type="entry name" value="OmpH-like"/>
    <property type="match status" value="1"/>
</dbReference>
<keyword evidence="2 3" id="KW-0732">Signal</keyword>
<evidence type="ECO:0000313" key="4">
    <source>
        <dbReference type="EMBL" id="XFO68918.1"/>
    </source>
</evidence>
<dbReference type="PANTHER" id="PTHR35089:SF1">
    <property type="entry name" value="CHAPERONE PROTEIN SKP"/>
    <property type="match status" value="1"/>
</dbReference>
<reference evidence="4" key="1">
    <citation type="submission" date="2024-05" db="EMBL/GenBank/DDBJ databases">
        <title>Isolation and characterization of Sporomusa carbonis sp. nov., a carboxydotrophic hydrogenogen in the genus of Sporomusa isolated from a charcoal burning pile.</title>
        <authorList>
            <person name="Boeer T."/>
            <person name="Rosenbaum F."/>
            <person name="Eysell L."/>
            <person name="Mueller V."/>
            <person name="Daniel R."/>
            <person name="Poehlein A."/>
        </authorList>
    </citation>
    <scope>NUCLEOTIDE SEQUENCE [LARGE SCALE GENOMIC DNA]</scope>
    <source>
        <strain evidence="4">DSM 10669</strain>
    </source>
</reference>
<protein>
    <recommendedName>
        <fullName evidence="6">Outer membrane protein (OmpH-like)</fullName>
    </recommendedName>
</protein>
<dbReference type="PANTHER" id="PTHR35089">
    <property type="entry name" value="CHAPERONE PROTEIN SKP"/>
    <property type="match status" value="1"/>
</dbReference>
<evidence type="ECO:0000256" key="3">
    <source>
        <dbReference type="SAM" id="SignalP"/>
    </source>
</evidence>
<name>A0ABZ3ITW8_9FIRM</name>
<dbReference type="Gene3D" id="3.30.910.20">
    <property type="entry name" value="Skp domain"/>
    <property type="match status" value="1"/>
</dbReference>
<dbReference type="InterPro" id="IPR005632">
    <property type="entry name" value="Chaperone_Skp"/>
</dbReference>
<dbReference type="Proteomes" id="UP000216752">
    <property type="component" value="Chromosome"/>
</dbReference>
<evidence type="ECO:0000256" key="1">
    <source>
        <dbReference type="ARBA" id="ARBA00009091"/>
    </source>
</evidence>
<dbReference type="EMBL" id="CP155573">
    <property type="protein sequence ID" value="XFO68918.1"/>
    <property type="molecule type" value="Genomic_DNA"/>
</dbReference>
<comment type="similarity">
    <text evidence="1">Belongs to the Skp family.</text>
</comment>
<organism evidence="4 5">
    <name type="scientific">Sporomusa silvacetica DSM 10669</name>
    <dbReference type="NCBI Taxonomy" id="1123289"/>
    <lineage>
        <taxon>Bacteria</taxon>
        <taxon>Bacillati</taxon>
        <taxon>Bacillota</taxon>
        <taxon>Negativicutes</taxon>
        <taxon>Selenomonadales</taxon>
        <taxon>Sporomusaceae</taxon>
        <taxon>Sporomusa</taxon>
    </lineage>
</organism>
<sequence length="147" mass="15839">MFTQQRNFLGAILMALFIALAFGASSAQAAPAIAQVGYVDFIYLIDHHPDTAKANEALRAEQEAVKNEFAEKSTSLSGQEKQELDRQLGQRVEQKRLELVKPISAKVVAAANEVASEKGLSIVIGKNEVVCGGVDITADVLKKIAEK</sequence>
<proteinExistence type="inferred from homology"/>
<dbReference type="InterPro" id="IPR024930">
    <property type="entry name" value="Skp_dom_sf"/>
</dbReference>
<feature type="chain" id="PRO_5045624769" description="Outer membrane protein (OmpH-like)" evidence="3">
    <location>
        <begin position="30"/>
        <end position="147"/>
    </location>
</feature>
<evidence type="ECO:0000256" key="2">
    <source>
        <dbReference type="ARBA" id="ARBA00022729"/>
    </source>
</evidence>
<evidence type="ECO:0008006" key="6">
    <source>
        <dbReference type="Google" id="ProtNLM"/>
    </source>
</evidence>
<gene>
    <name evidence="4" type="ORF">SPSIL_051460</name>
</gene>
<evidence type="ECO:0000313" key="5">
    <source>
        <dbReference type="Proteomes" id="UP000216752"/>
    </source>
</evidence>
<dbReference type="Pfam" id="PF03938">
    <property type="entry name" value="OmpH"/>
    <property type="match status" value="1"/>
</dbReference>